<dbReference type="Pfam" id="PF02383">
    <property type="entry name" value="Syja_N"/>
    <property type="match status" value="1"/>
</dbReference>
<comment type="similarity">
    <text evidence="2">Belongs to the synaptojanin family.</text>
</comment>
<keyword evidence="8" id="KW-0653">Protein transport</keyword>
<keyword evidence="7" id="KW-0378">Hydrolase</keyword>
<evidence type="ECO:0000256" key="4">
    <source>
        <dbReference type="ARBA" id="ARBA00013044"/>
    </source>
</evidence>
<sequence>MYLYLANNPRSLYLVTSSHDERLGRPRRALVFRAGEGQAKAIVEFLHQDQIDTSNFVRLTSRVVKGCLGLISVDNDVFLAVITSATEVGNTRPSGTHPESVARIHEVSFYSLTSSAWDDLTAASEPSLDPDSVDSSFRDGYGPSPTQVFEHPCMPLTKILSSGSFYYAIESQWDLSSRLALRLSRDSNSPTESLTFDERFVWNEYIIRSLIDFRERLDPLERNELDRCQFIILAIQGYVGVFTMALPAPPTDGAPAVASLSLISRLGWKRAGTRFNTRGVDDDGNTANFVETETIFSTDQHCVSYVQVRGSVPLFWEQQGLQTFGQRIQITRPHASQPAFERHLFQLMEEYGSIHAINLLGQKENEASLTHAYARHLQISRAALGDELGITHFDFHNAVRIGGHDSVIRELKRMESITDHVDKFGFTMSDAVSDEIVTDQKGVFRTNCLDCLDRTNFVQDILSRTTLEQYLLLVRREWIHSNTLWTHHRELWAENGDALSRIYAGTGALNTSFTRSGKRTLAGVLSDATKSVSRAYINNFQDKGKQVAIDLFLGNLNNQLQVTIYDPIHDHVRATLEQRSSEYSTTKQCVFFIGTWNLNGRAPSESLLPWLFPRQSMTEPDMFVLGFQEIVPLTAQQIVQTDPEKRRVWENRILDTLDRRPNKKCDYVLLRSEQLVGTALLVLVKSELTAVIRNVEGTSRKTGLRGMSGNKGAVGIRLDYHDTSFCFLTAHLAAGHSNVEERNADYRTIAHGLHFQKGKMIQSHRNVIWLADTNYRIDLDNATVRSLAEHDDFDPLLAADQLRQVMDLKTAFAGYEEGPLLFRPTYRYDLGTDNYDTSEKMRIPAWTDRILHRGNALDQTVYSRVELRGSDHRPVFAIYRVEVRIIDPVKKAALSRMLLDGIVSTKPGEKLDEKLANLILPSETGELPPPSTDEKAWWDGADCPAGMVPIAEMQKLELDRRGNPFESQPPSPLSSSPSSSDEELYSHALTLHAPMEPVQTTTRRPAPPPPRTKPIEREEKLSS</sequence>
<dbReference type="OrthoDB" id="405996at2759"/>
<dbReference type="InterPro" id="IPR036691">
    <property type="entry name" value="Endo/exonu/phosph_ase_sf"/>
</dbReference>
<evidence type="ECO:0000313" key="11">
    <source>
        <dbReference type="EMBL" id="KIM46341.1"/>
    </source>
</evidence>
<evidence type="ECO:0000313" key="12">
    <source>
        <dbReference type="Proteomes" id="UP000053424"/>
    </source>
</evidence>
<organism evidence="11 12">
    <name type="scientific">Hebeloma cylindrosporum</name>
    <dbReference type="NCBI Taxonomy" id="76867"/>
    <lineage>
        <taxon>Eukaryota</taxon>
        <taxon>Fungi</taxon>
        <taxon>Dikarya</taxon>
        <taxon>Basidiomycota</taxon>
        <taxon>Agaricomycotina</taxon>
        <taxon>Agaricomycetes</taxon>
        <taxon>Agaricomycetidae</taxon>
        <taxon>Agaricales</taxon>
        <taxon>Agaricineae</taxon>
        <taxon>Hymenogastraceae</taxon>
        <taxon>Hebeloma</taxon>
    </lineage>
</organism>
<evidence type="ECO:0000256" key="6">
    <source>
        <dbReference type="ARBA" id="ARBA00022490"/>
    </source>
</evidence>
<reference evidence="11 12" key="1">
    <citation type="submission" date="2014-04" db="EMBL/GenBank/DDBJ databases">
        <authorList>
            <consortium name="DOE Joint Genome Institute"/>
            <person name="Kuo A."/>
            <person name="Gay G."/>
            <person name="Dore J."/>
            <person name="Kohler A."/>
            <person name="Nagy L.G."/>
            <person name="Floudas D."/>
            <person name="Copeland A."/>
            <person name="Barry K.W."/>
            <person name="Cichocki N."/>
            <person name="Veneault-Fourrey C."/>
            <person name="LaButti K."/>
            <person name="Lindquist E.A."/>
            <person name="Lipzen A."/>
            <person name="Lundell T."/>
            <person name="Morin E."/>
            <person name="Murat C."/>
            <person name="Sun H."/>
            <person name="Tunlid A."/>
            <person name="Henrissat B."/>
            <person name="Grigoriev I.V."/>
            <person name="Hibbett D.S."/>
            <person name="Martin F."/>
            <person name="Nordberg H.P."/>
            <person name="Cantor M.N."/>
            <person name="Hua S.X."/>
        </authorList>
    </citation>
    <scope>NUCLEOTIDE SEQUENCE [LARGE SCALE GENOMIC DNA]</scope>
    <source>
        <strain evidence="12">h7</strain>
    </source>
</reference>
<dbReference type="STRING" id="686832.A0A0C3CR21"/>
<dbReference type="GO" id="GO:0005737">
    <property type="term" value="C:cytoplasm"/>
    <property type="evidence" value="ECO:0007669"/>
    <property type="project" value="UniProtKB-SubCell"/>
</dbReference>
<name>A0A0C3CR21_HEBCY</name>
<dbReference type="AlphaFoldDB" id="A0A0C3CR21"/>
<dbReference type="GO" id="GO:0016020">
    <property type="term" value="C:membrane"/>
    <property type="evidence" value="ECO:0007669"/>
    <property type="project" value="TreeGrafter"/>
</dbReference>
<dbReference type="EMBL" id="KN831771">
    <property type="protein sequence ID" value="KIM46341.1"/>
    <property type="molecule type" value="Genomic_DNA"/>
</dbReference>
<dbReference type="Proteomes" id="UP000053424">
    <property type="component" value="Unassembled WGS sequence"/>
</dbReference>
<dbReference type="GO" id="GO:0043813">
    <property type="term" value="F:phosphatidylinositol-3,5-bisphosphate 5-phosphatase activity"/>
    <property type="evidence" value="ECO:0007669"/>
    <property type="project" value="TreeGrafter"/>
</dbReference>
<dbReference type="GO" id="GO:0046856">
    <property type="term" value="P:phosphatidylinositol dephosphorylation"/>
    <property type="evidence" value="ECO:0007669"/>
    <property type="project" value="InterPro"/>
</dbReference>
<reference evidence="12" key="2">
    <citation type="submission" date="2015-01" db="EMBL/GenBank/DDBJ databases">
        <title>Evolutionary Origins and Diversification of the Mycorrhizal Mutualists.</title>
        <authorList>
            <consortium name="DOE Joint Genome Institute"/>
            <consortium name="Mycorrhizal Genomics Consortium"/>
            <person name="Kohler A."/>
            <person name="Kuo A."/>
            <person name="Nagy L.G."/>
            <person name="Floudas D."/>
            <person name="Copeland A."/>
            <person name="Barry K.W."/>
            <person name="Cichocki N."/>
            <person name="Veneault-Fourrey C."/>
            <person name="LaButti K."/>
            <person name="Lindquist E.A."/>
            <person name="Lipzen A."/>
            <person name="Lundell T."/>
            <person name="Morin E."/>
            <person name="Murat C."/>
            <person name="Riley R."/>
            <person name="Ohm R."/>
            <person name="Sun H."/>
            <person name="Tunlid A."/>
            <person name="Henrissat B."/>
            <person name="Grigoriev I.V."/>
            <person name="Hibbett D.S."/>
            <person name="Martin F."/>
        </authorList>
    </citation>
    <scope>NUCLEOTIDE SEQUENCE [LARGE SCALE GENOMIC DNA]</scope>
    <source>
        <strain evidence="12">h7</strain>
    </source>
</reference>
<proteinExistence type="inferred from homology"/>
<keyword evidence="6" id="KW-0963">Cytoplasm</keyword>
<dbReference type="FunFam" id="3.60.10.10:FF:000029">
    <property type="entry name" value="Inositol polyphosphate 5-phosphatase"/>
    <property type="match status" value="1"/>
</dbReference>
<comment type="similarity">
    <text evidence="3">In the central section; belongs to the inositol 1,4,5-trisphosphate 5-phosphatase family.</text>
</comment>
<gene>
    <name evidence="11" type="ORF">M413DRAFT_441424</name>
</gene>
<feature type="region of interest" description="Disordered" evidence="9">
    <location>
        <begin position="961"/>
        <end position="1023"/>
    </location>
</feature>
<dbReference type="InterPro" id="IPR046985">
    <property type="entry name" value="IP5"/>
</dbReference>
<evidence type="ECO:0000256" key="5">
    <source>
        <dbReference type="ARBA" id="ARBA00022448"/>
    </source>
</evidence>
<dbReference type="EC" id="3.1.3.36" evidence="4"/>
<dbReference type="InterPro" id="IPR000300">
    <property type="entry name" value="IPPc"/>
</dbReference>
<feature type="compositionally biased region" description="Basic and acidic residues" evidence="9">
    <location>
        <begin position="1013"/>
        <end position="1023"/>
    </location>
</feature>
<evidence type="ECO:0000256" key="1">
    <source>
        <dbReference type="ARBA" id="ARBA00004496"/>
    </source>
</evidence>
<dbReference type="SUPFAM" id="SSF56219">
    <property type="entry name" value="DNase I-like"/>
    <property type="match status" value="1"/>
</dbReference>
<dbReference type="PROSITE" id="PS50275">
    <property type="entry name" value="SAC"/>
    <property type="match status" value="1"/>
</dbReference>
<dbReference type="Pfam" id="PF22669">
    <property type="entry name" value="Exo_endo_phos2"/>
    <property type="match status" value="1"/>
</dbReference>
<dbReference type="InterPro" id="IPR002013">
    <property type="entry name" value="SAC_dom"/>
</dbReference>
<keyword evidence="12" id="KW-1185">Reference proteome</keyword>
<dbReference type="PANTHER" id="PTHR11200:SF257">
    <property type="entry name" value="PHOSPHOINOSITIDE 5-PHOSPHATASE"/>
    <property type="match status" value="1"/>
</dbReference>
<dbReference type="GO" id="GO:0015031">
    <property type="term" value="P:protein transport"/>
    <property type="evidence" value="ECO:0007669"/>
    <property type="project" value="UniProtKB-KW"/>
</dbReference>
<dbReference type="HOGENOM" id="CLU_003016_2_1_1"/>
<evidence type="ECO:0000256" key="7">
    <source>
        <dbReference type="ARBA" id="ARBA00022801"/>
    </source>
</evidence>
<accession>A0A0C3CR21</accession>
<feature type="domain" description="SAC" evidence="10">
    <location>
        <begin position="156"/>
        <end position="505"/>
    </location>
</feature>
<evidence type="ECO:0000256" key="8">
    <source>
        <dbReference type="ARBA" id="ARBA00022927"/>
    </source>
</evidence>
<evidence type="ECO:0000256" key="2">
    <source>
        <dbReference type="ARBA" id="ARBA00008943"/>
    </source>
</evidence>
<keyword evidence="5" id="KW-0813">Transport</keyword>
<protein>
    <recommendedName>
        <fullName evidence="4">phosphoinositide 5-phosphatase</fullName>
        <ecNumber evidence="4">3.1.3.36</ecNumber>
    </recommendedName>
</protein>
<dbReference type="PANTHER" id="PTHR11200">
    <property type="entry name" value="INOSITOL 5-PHOSPHATASE"/>
    <property type="match status" value="1"/>
</dbReference>
<dbReference type="GO" id="GO:0004439">
    <property type="term" value="F:phosphatidylinositol-4,5-bisphosphate 5-phosphatase activity"/>
    <property type="evidence" value="ECO:0007669"/>
    <property type="project" value="UniProtKB-EC"/>
</dbReference>
<evidence type="ECO:0000259" key="10">
    <source>
        <dbReference type="PROSITE" id="PS50275"/>
    </source>
</evidence>
<comment type="subcellular location">
    <subcellularLocation>
        <location evidence="1">Cytoplasm</location>
    </subcellularLocation>
</comment>
<dbReference type="Gene3D" id="3.60.10.10">
    <property type="entry name" value="Endonuclease/exonuclease/phosphatase"/>
    <property type="match status" value="1"/>
</dbReference>
<evidence type="ECO:0000256" key="3">
    <source>
        <dbReference type="ARBA" id="ARBA00009678"/>
    </source>
</evidence>
<dbReference type="SMART" id="SM00128">
    <property type="entry name" value="IPPc"/>
    <property type="match status" value="1"/>
</dbReference>
<evidence type="ECO:0000256" key="9">
    <source>
        <dbReference type="SAM" id="MobiDB-lite"/>
    </source>
</evidence>